<feature type="transmembrane region" description="Helical" evidence="2">
    <location>
        <begin position="28"/>
        <end position="46"/>
    </location>
</feature>
<accession>A0A1F6C2B8</accession>
<keyword evidence="2" id="KW-0812">Transmembrane</keyword>
<protein>
    <submittedName>
        <fullName evidence="3">Uncharacterized protein</fullName>
    </submittedName>
</protein>
<dbReference type="Proteomes" id="UP000178249">
    <property type="component" value="Unassembled WGS sequence"/>
</dbReference>
<feature type="region of interest" description="Disordered" evidence="1">
    <location>
        <begin position="1"/>
        <end position="21"/>
    </location>
</feature>
<evidence type="ECO:0000313" key="3">
    <source>
        <dbReference type="EMBL" id="OGG43218.1"/>
    </source>
</evidence>
<dbReference type="AlphaFoldDB" id="A0A1F6C2B8"/>
<proteinExistence type="predicted"/>
<sequence length="64" mass="6960">MEQGKTFETTGIPQKSPHNQEGLTQTDGLVILLGLFAVLGLVAYGTKKFNNTLDRVDRRVGGLD</sequence>
<keyword evidence="2" id="KW-1133">Transmembrane helix</keyword>
<dbReference type="EMBL" id="MFKP01000047">
    <property type="protein sequence ID" value="OGG43218.1"/>
    <property type="molecule type" value="Genomic_DNA"/>
</dbReference>
<gene>
    <name evidence="3" type="ORF">A2841_03570</name>
</gene>
<reference evidence="3 4" key="1">
    <citation type="journal article" date="2016" name="Nat. Commun.">
        <title>Thousands of microbial genomes shed light on interconnected biogeochemical processes in an aquifer system.</title>
        <authorList>
            <person name="Anantharaman K."/>
            <person name="Brown C.T."/>
            <person name="Hug L.A."/>
            <person name="Sharon I."/>
            <person name="Castelle C.J."/>
            <person name="Probst A.J."/>
            <person name="Thomas B.C."/>
            <person name="Singh A."/>
            <person name="Wilkins M.J."/>
            <person name="Karaoz U."/>
            <person name="Brodie E.L."/>
            <person name="Williams K.H."/>
            <person name="Hubbard S.S."/>
            <person name="Banfield J.F."/>
        </authorList>
    </citation>
    <scope>NUCLEOTIDE SEQUENCE [LARGE SCALE GENOMIC DNA]</scope>
</reference>
<name>A0A1F6C2B8_9BACT</name>
<organism evidence="3 4">
    <name type="scientific">Candidatus Kaiserbacteria bacterium RIFCSPHIGHO2_01_FULL_48_10</name>
    <dbReference type="NCBI Taxonomy" id="1798476"/>
    <lineage>
        <taxon>Bacteria</taxon>
        <taxon>Candidatus Kaiseribacteriota</taxon>
    </lineage>
</organism>
<evidence type="ECO:0000256" key="1">
    <source>
        <dbReference type="SAM" id="MobiDB-lite"/>
    </source>
</evidence>
<evidence type="ECO:0000313" key="4">
    <source>
        <dbReference type="Proteomes" id="UP000178249"/>
    </source>
</evidence>
<evidence type="ECO:0000256" key="2">
    <source>
        <dbReference type="SAM" id="Phobius"/>
    </source>
</evidence>
<comment type="caution">
    <text evidence="3">The sequence shown here is derived from an EMBL/GenBank/DDBJ whole genome shotgun (WGS) entry which is preliminary data.</text>
</comment>
<keyword evidence="2" id="KW-0472">Membrane</keyword>